<feature type="transmembrane region" description="Helical" evidence="2">
    <location>
        <begin position="1302"/>
        <end position="1320"/>
    </location>
</feature>
<evidence type="ECO:0000313" key="4">
    <source>
        <dbReference type="Proteomes" id="UP001642484"/>
    </source>
</evidence>
<gene>
    <name evidence="3" type="ORF">CCMP2556_LOCUS13299</name>
</gene>
<protein>
    <submittedName>
        <fullName evidence="3">Uncharacterized protein</fullName>
    </submittedName>
</protein>
<comment type="caution">
    <text evidence="3">The sequence shown here is derived from an EMBL/GenBank/DDBJ whole genome shotgun (WGS) entry which is preliminary data.</text>
</comment>
<feature type="transmembrane region" description="Helical" evidence="2">
    <location>
        <begin position="1246"/>
        <end position="1268"/>
    </location>
</feature>
<feature type="region of interest" description="Disordered" evidence="1">
    <location>
        <begin position="156"/>
        <end position="232"/>
    </location>
</feature>
<keyword evidence="2" id="KW-1133">Transmembrane helix</keyword>
<proteinExistence type="predicted"/>
<dbReference type="Proteomes" id="UP001642484">
    <property type="component" value="Unassembled WGS sequence"/>
</dbReference>
<feature type="compositionally biased region" description="Basic and acidic residues" evidence="1">
    <location>
        <begin position="195"/>
        <end position="220"/>
    </location>
</feature>
<feature type="region of interest" description="Disordered" evidence="1">
    <location>
        <begin position="61"/>
        <end position="88"/>
    </location>
</feature>
<accession>A0ABP0JWD8</accession>
<evidence type="ECO:0000313" key="3">
    <source>
        <dbReference type="EMBL" id="CAK9018530.1"/>
    </source>
</evidence>
<evidence type="ECO:0000256" key="2">
    <source>
        <dbReference type="SAM" id="Phobius"/>
    </source>
</evidence>
<dbReference type="EMBL" id="CAXAMN010006668">
    <property type="protein sequence ID" value="CAK9018530.1"/>
    <property type="molecule type" value="Genomic_DNA"/>
</dbReference>
<sequence>MPSVAKALTTLAAATRALHPVLHGYGHSGSHPYEGGIGVSSKHWDAGKPLDDFDYKFQASAEVPKGQNPDSREVRPDQNHWSSSRRSKELRISYTPAFGATALHRQAGPLPADVTTTIEQLEPQKIKEDPMYREQLNAKSVGYKGAEDSLHRRLKEIEESKKKNPPRQRPGAAKDTEMPSVHASSAQKGAQVTPEQKKSTKRENDQTPEHEEWSLVKEPDSPEQDDEKYQNGRCGFLTDSQRTQLCLCAEEFLEEAHSAWQDILPPEDGIDLMEICCPPDSRLTQTFLDRGRKAIRVGLPAHNIATSKGVQEIKNMITRWKPKLTWFSLPCGPFSPIQELFNEKDDLAKAKSMERKQKAKKMIKNGLDIATHQLQQGRDVAWEWPSNNRGWNLQLVRQFWSRLEQTGDLHCGHANGCAFGLREEKSGLPIRKPWLIKTTSKVVARAVSRTCPGTAVHPHHHECIGGSVARNSGFYPSALCDVIFKAIKEMNMAEANGVIPACAYPVFGTGDMELEKPKKTYEPLNEKEKRGVLQMLERLHKKTGHPSNAALSSCLRHRGAHPEVIQLASKHMCPECQELRSQPAREDRGLFTISVGIWQTADCQLVQKVVHLQRRDLGEALQNMPELFEQPLFKKQRMKLAAETDDELLAHGFFSSKGELRLGDLACEIELSLPVKASEWRSMKRDAQTFFVKKVKGAEVRWHELSPEKKALFKTAKDAEVSQWLAAQAVRKAIGPVPKDRLVRMRWVLTYKDTGAAKGRIVLIGYEDPDLEDIQQETLGYVCSHVDDFLVSGDEANEEWVAKITSFYSRFKWSPWEFSSFTHCGLQIMEQEDFSFVLSHSKFIEGIEPIEFEARQDHDPVKAEELTQLRGVLGALQWRINQSSPLLAARLGQLQSEISSATVGTLRATNKLLREAFHGRHVSVRVNQLHVGDPLDVCFLGWSDAALANRKDLSSTGGYVIAAASPKMLQGTRSPLSLVSWRSARLQRKARSSLSAETQALAECDQELMFTRLAWAEFCGIQVDLKQPSLAVCRICGAVIVDAKALYDVLIKRDLNSSGAGLKDKYTALEVLCLLESIERNSTIVRWVHSESQIADALTKPLPPGILEKVMVEGSWTLRYDPSFTSSKRLKKAGRENPVVAQPTVFDQEFWGISENVLDRLSLRQGGITSLLGPVDHRLDLYAEESGFMADWQKLSLWRLGEVTGLYVFIVSCRLIASFVTDNVSYGKAIAGGALDILPGLSFSLMILRLVMVCFCQLHICCGLELAIDSFGLRLFRDMDMERAIEEWNLVQATLRQCSGKISSSITIMGICCFACLMFLAEQLLNNPELLQSLLQTSLWMGWLYPPILLFGYTMLRAAAVTEKASRVAPLVNSWKFQNKKGEYISLMDHDRQYVVQYIIQSEAGFYMKGVRLTAGSVQKMCYYFAAFTFSLFAQFLNGASGRL</sequence>
<name>A0ABP0JWD8_9DINO</name>
<keyword evidence="2" id="KW-0472">Membrane</keyword>
<feature type="compositionally biased region" description="Polar residues" evidence="1">
    <location>
        <begin position="182"/>
        <end position="194"/>
    </location>
</feature>
<keyword evidence="4" id="KW-1185">Reference proteome</keyword>
<feature type="transmembrane region" description="Helical" evidence="2">
    <location>
        <begin position="1340"/>
        <end position="1360"/>
    </location>
</feature>
<reference evidence="3 4" key="1">
    <citation type="submission" date="2024-02" db="EMBL/GenBank/DDBJ databases">
        <authorList>
            <person name="Chen Y."/>
            <person name="Shah S."/>
            <person name="Dougan E. K."/>
            <person name="Thang M."/>
            <person name="Chan C."/>
        </authorList>
    </citation>
    <scope>NUCLEOTIDE SEQUENCE [LARGE SCALE GENOMIC DNA]</scope>
</reference>
<evidence type="ECO:0000256" key="1">
    <source>
        <dbReference type="SAM" id="MobiDB-lite"/>
    </source>
</evidence>
<organism evidence="3 4">
    <name type="scientific">Durusdinium trenchii</name>
    <dbReference type="NCBI Taxonomy" id="1381693"/>
    <lineage>
        <taxon>Eukaryota</taxon>
        <taxon>Sar</taxon>
        <taxon>Alveolata</taxon>
        <taxon>Dinophyceae</taxon>
        <taxon>Suessiales</taxon>
        <taxon>Symbiodiniaceae</taxon>
        <taxon>Durusdinium</taxon>
    </lineage>
</organism>
<keyword evidence="2" id="KW-0812">Transmembrane</keyword>
<feature type="transmembrane region" description="Helical" evidence="2">
    <location>
        <begin position="1422"/>
        <end position="1441"/>
    </location>
</feature>